<dbReference type="RefSeq" id="WP_244024549.1">
    <property type="nucleotide sequence ID" value="NZ_JALHLF010000220.1"/>
</dbReference>
<accession>A0ABT0BJ86</accession>
<feature type="non-terminal residue" evidence="1">
    <location>
        <position position="1"/>
    </location>
</feature>
<gene>
    <name evidence="1" type="ORF">MTR62_20795</name>
</gene>
<proteinExistence type="predicted"/>
<evidence type="ECO:0000313" key="2">
    <source>
        <dbReference type="Proteomes" id="UP001162881"/>
    </source>
</evidence>
<reference evidence="1" key="1">
    <citation type="submission" date="2022-03" db="EMBL/GenBank/DDBJ databases">
        <title>Identification of a novel bacterium isolated from mangrove sediments.</title>
        <authorList>
            <person name="Pan X."/>
        </authorList>
    </citation>
    <scope>NUCLEOTIDE SEQUENCE</scope>
    <source>
        <strain evidence="1">B1949</strain>
    </source>
</reference>
<evidence type="ECO:0000313" key="1">
    <source>
        <dbReference type="EMBL" id="MCJ2185105.1"/>
    </source>
</evidence>
<organism evidence="1 2">
    <name type="scientific">Novosphingobium organovorum</name>
    <dbReference type="NCBI Taxonomy" id="2930092"/>
    <lineage>
        <taxon>Bacteria</taxon>
        <taxon>Pseudomonadati</taxon>
        <taxon>Pseudomonadota</taxon>
        <taxon>Alphaproteobacteria</taxon>
        <taxon>Sphingomonadales</taxon>
        <taxon>Sphingomonadaceae</taxon>
        <taxon>Novosphingobium</taxon>
    </lineage>
</organism>
<protein>
    <submittedName>
        <fullName evidence="1">Uncharacterized protein</fullName>
    </submittedName>
</protein>
<dbReference type="EMBL" id="JALHLF010000220">
    <property type="protein sequence ID" value="MCJ2185105.1"/>
    <property type="molecule type" value="Genomic_DNA"/>
</dbReference>
<keyword evidence="2" id="KW-1185">Reference proteome</keyword>
<sequence>ARLGDGLLASIVGQNPAAAPVAAHYRATENGVPGALAMLTIWRTATRAAKPFYVIDPQTRQLFLMVDVLEGAHHALLFGRIREAGGAIDEIELYVNRSRSDGGFMFGPEDLAHLPEAWTQKVAPARLLSRADLLKAGQSIFDTAIDGPPPADGCRMMENGTKVAEDPEVLEVVGGGGPHLPANPDGSVPIPCGAPPFRPTDPDARTDIVDTQQGIVISIGTMTGEVKPYLITHPTTSAFVPDAMAQPYIDLLTAQRATGKYGKQPEVTPMPASITVAQMQRYYDGKLQGMHLLEKLGPIGARSPWTTPEGGQ</sequence>
<dbReference type="Proteomes" id="UP001162881">
    <property type="component" value="Unassembled WGS sequence"/>
</dbReference>
<comment type="caution">
    <text evidence="1">The sequence shown here is derived from an EMBL/GenBank/DDBJ whole genome shotgun (WGS) entry which is preliminary data.</text>
</comment>
<name>A0ABT0BJ86_9SPHN</name>